<dbReference type="OrthoDB" id="4356994at2759"/>
<sequence length="106" mass="12104">MGLQYCVWSLQSVGRPTRIDHGMWTGIRHFTASAMILIGAARSHRFPSLNRASRLWLPDDWRGSVKHFLNILEIFSAETRGGVMECYKLILWGLEDFKSTATQPLP</sequence>
<evidence type="ECO:0000313" key="1">
    <source>
        <dbReference type="EMBL" id="KAE8375717.1"/>
    </source>
</evidence>
<name>A0A5N7B0T2_9EURO</name>
<reference evidence="1 2" key="1">
    <citation type="submission" date="2019-04" db="EMBL/GenBank/DDBJ databases">
        <title>Friends and foes A comparative genomics studyof 23 Aspergillus species from section Flavi.</title>
        <authorList>
            <consortium name="DOE Joint Genome Institute"/>
            <person name="Kjaerbolling I."/>
            <person name="Vesth T."/>
            <person name="Frisvad J.C."/>
            <person name="Nybo J.L."/>
            <person name="Theobald S."/>
            <person name="Kildgaard S."/>
            <person name="Isbrandt T."/>
            <person name="Kuo A."/>
            <person name="Sato A."/>
            <person name="Lyhne E.K."/>
            <person name="Kogle M.E."/>
            <person name="Wiebenga A."/>
            <person name="Kun R.S."/>
            <person name="Lubbers R.J."/>
            <person name="Makela M.R."/>
            <person name="Barry K."/>
            <person name="Chovatia M."/>
            <person name="Clum A."/>
            <person name="Daum C."/>
            <person name="Haridas S."/>
            <person name="He G."/>
            <person name="LaButti K."/>
            <person name="Lipzen A."/>
            <person name="Mondo S."/>
            <person name="Riley R."/>
            <person name="Salamov A."/>
            <person name="Simmons B.A."/>
            <person name="Magnuson J.K."/>
            <person name="Henrissat B."/>
            <person name="Mortensen U.H."/>
            <person name="Larsen T.O."/>
            <person name="Devries R.P."/>
            <person name="Grigoriev I.V."/>
            <person name="Machida M."/>
            <person name="Baker S.E."/>
            <person name="Andersen M.R."/>
        </authorList>
    </citation>
    <scope>NUCLEOTIDE SEQUENCE [LARGE SCALE GENOMIC DNA]</scope>
    <source>
        <strain evidence="1 2">IBT 29228</strain>
    </source>
</reference>
<keyword evidence="2" id="KW-1185">Reference proteome</keyword>
<organism evidence="1 2">
    <name type="scientific">Aspergillus bertholletiae</name>
    <dbReference type="NCBI Taxonomy" id="1226010"/>
    <lineage>
        <taxon>Eukaryota</taxon>
        <taxon>Fungi</taxon>
        <taxon>Dikarya</taxon>
        <taxon>Ascomycota</taxon>
        <taxon>Pezizomycotina</taxon>
        <taxon>Eurotiomycetes</taxon>
        <taxon>Eurotiomycetidae</taxon>
        <taxon>Eurotiales</taxon>
        <taxon>Aspergillaceae</taxon>
        <taxon>Aspergillus</taxon>
        <taxon>Aspergillus subgen. Circumdati</taxon>
    </lineage>
</organism>
<protein>
    <submittedName>
        <fullName evidence="1">Uncharacterized protein</fullName>
    </submittedName>
</protein>
<proteinExistence type="predicted"/>
<dbReference type="Proteomes" id="UP000326198">
    <property type="component" value="Unassembled WGS sequence"/>
</dbReference>
<gene>
    <name evidence="1" type="ORF">BDV26DRAFT_267160</name>
</gene>
<accession>A0A5N7B0T2</accession>
<dbReference type="AlphaFoldDB" id="A0A5N7B0T2"/>
<dbReference type="EMBL" id="ML736254">
    <property type="protein sequence ID" value="KAE8375717.1"/>
    <property type="molecule type" value="Genomic_DNA"/>
</dbReference>
<evidence type="ECO:0000313" key="2">
    <source>
        <dbReference type="Proteomes" id="UP000326198"/>
    </source>
</evidence>